<dbReference type="GeneID" id="33067645"/>
<dbReference type="OrthoDB" id="4350641at2"/>
<dbReference type="Proteomes" id="UP000095349">
    <property type="component" value="Chromosome"/>
</dbReference>
<dbReference type="STRING" id="285473.A4G23_02810"/>
<evidence type="ECO:0000313" key="3">
    <source>
        <dbReference type="Proteomes" id="UP000095349"/>
    </source>
</evidence>
<proteinExistence type="predicted"/>
<name>A0A1D8G3C6_9ACTN</name>
<sequence>MSAPLGPRLLRAAVFTAVCVVLSALGHSLAAGQAVPWWTLAVGFAAILVLALPFTGRERSLPSITVALAGGQLALHMVFGVGQEHAAPAGTDGPASDALVRAAARLMCGGGGAQQITPGEAHRIVTSAGLDPAKAAAAAGPGPVATGPVDQLMLPSMSMVLAHLLAALPAGWLLRRGDLALLRLARLARMTARGAAEAADEALVRALRAALVLVRVLLAGARSLPATGPWTAHAREDAPPVPTAGALQHTVIRRGPPVSLTLAA</sequence>
<keyword evidence="3" id="KW-1185">Reference proteome</keyword>
<accession>A0A1D8G3C6</accession>
<feature type="transmembrane region" description="Helical" evidence="1">
    <location>
        <begin position="36"/>
        <end position="54"/>
    </location>
</feature>
<reference evidence="2 3" key="1">
    <citation type="submission" date="2016-09" db="EMBL/GenBank/DDBJ databases">
        <title>Streptomyces rubrolavendulae MJM4426 Genome sequencing and assembly.</title>
        <authorList>
            <person name="Kim J.-G."/>
        </authorList>
    </citation>
    <scope>NUCLEOTIDE SEQUENCE [LARGE SCALE GENOMIC DNA]</scope>
    <source>
        <strain evidence="2 3">MJM4426</strain>
    </source>
</reference>
<organism evidence="2 3">
    <name type="scientific">Streptomyces rubrolavendulae</name>
    <dbReference type="NCBI Taxonomy" id="285473"/>
    <lineage>
        <taxon>Bacteria</taxon>
        <taxon>Bacillati</taxon>
        <taxon>Actinomycetota</taxon>
        <taxon>Actinomycetes</taxon>
        <taxon>Kitasatosporales</taxon>
        <taxon>Streptomycetaceae</taxon>
        <taxon>Streptomyces</taxon>
    </lineage>
</organism>
<dbReference type="KEGG" id="srn:A4G23_02810"/>
<dbReference type="PATRIC" id="fig|285473.5.peg.2937"/>
<dbReference type="AlphaFoldDB" id="A0A1D8G3C6"/>
<feature type="transmembrane region" description="Helical" evidence="1">
    <location>
        <begin position="61"/>
        <end position="79"/>
    </location>
</feature>
<evidence type="ECO:0008006" key="4">
    <source>
        <dbReference type="Google" id="ProtNLM"/>
    </source>
</evidence>
<protein>
    <recommendedName>
        <fullName evidence="4">Integral membrane protein</fullName>
    </recommendedName>
</protein>
<keyword evidence="1" id="KW-1133">Transmembrane helix</keyword>
<feature type="transmembrane region" description="Helical" evidence="1">
    <location>
        <begin position="152"/>
        <end position="174"/>
    </location>
</feature>
<evidence type="ECO:0000313" key="2">
    <source>
        <dbReference type="EMBL" id="AOT59952.1"/>
    </source>
</evidence>
<dbReference type="EMBL" id="CP017316">
    <property type="protein sequence ID" value="AOT59952.1"/>
    <property type="molecule type" value="Genomic_DNA"/>
</dbReference>
<evidence type="ECO:0000256" key="1">
    <source>
        <dbReference type="SAM" id="Phobius"/>
    </source>
</evidence>
<gene>
    <name evidence="2" type="ORF">A4G23_02810</name>
</gene>
<keyword evidence="1" id="KW-0472">Membrane</keyword>
<dbReference type="RefSeq" id="WP_069977230.1">
    <property type="nucleotide sequence ID" value="NZ_CP017316.1"/>
</dbReference>
<keyword evidence="1" id="KW-0812">Transmembrane</keyword>